<name>A0A5C4V8M6_9ACTN</name>
<dbReference type="EMBL" id="VDGT01000004">
    <property type="protein sequence ID" value="TNM32258.1"/>
    <property type="molecule type" value="Genomic_DNA"/>
</dbReference>
<sequence>MRPRTRPVRHNRSDLMTDNTMAGRWSPKTDRVLREAGWTPQRRVATEQWERTLRESDGFSAHEKVRAFLAEFGGLTFALTGAGAKVALLPFSINPLEGQWESDIFEEMSEYAGTAVYPIGEMAKGHLFLGMAEDGSIFRGRDAVDFFAESGDQALDKLIVGYR</sequence>
<gene>
    <name evidence="2" type="ORF">FH715_07655</name>
</gene>
<evidence type="ECO:0000256" key="1">
    <source>
        <dbReference type="SAM" id="MobiDB-lite"/>
    </source>
</evidence>
<dbReference type="AlphaFoldDB" id="A0A5C4V8M6"/>
<proteinExistence type="predicted"/>
<evidence type="ECO:0008006" key="4">
    <source>
        <dbReference type="Google" id="ProtNLM"/>
    </source>
</evidence>
<dbReference type="Pfam" id="PF14433">
    <property type="entry name" value="SUKH-3"/>
    <property type="match status" value="1"/>
</dbReference>
<dbReference type="Proteomes" id="UP000311713">
    <property type="component" value="Unassembled WGS sequence"/>
</dbReference>
<organism evidence="2 3">
    <name type="scientific">Streptomyces sedi</name>
    <dbReference type="NCBI Taxonomy" id="555059"/>
    <lineage>
        <taxon>Bacteria</taxon>
        <taxon>Bacillati</taxon>
        <taxon>Actinomycetota</taxon>
        <taxon>Actinomycetes</taxon>
        <taxon>Kitasatosporales</taxon>
        <taxon>Streptomycetaceae</taxon>
        <taxon>Streptomyces</taxon>
    </lineage>
</organism>
<feature type="region of interest" description="Disordered" evidence="1">
    <location>
        <begin position="1"/>
        <end position="21"/>
    </location>
</feature>
<comment type="caution">
    <text evidence="2">The sequence shown here is derived from an EMBL/GenBank/DDBJ whole genome shotgun (WGS) entry which is preliminary data.</text>
</comment>
<evidence type="ECO:0000313" key="3">
    <source>
        <dbReference type="Proteomes" id="UP000311713"/>
    </source>
</evidence>
<accession>A0A5C4V8M6</accession>
<keyword evidence="3" id="KW-1185">Reference proteome</keyword>
<protein>
    <recommendedName>
        <fullName evidence="4">SUKH-3 domain containing protein</fullName>
    </recommendedName>
</protein>
<dbReference type="InterPro" id="IPR025850">
    <property type="entry name" value="SUKH-3"/>
</dbReference>
<reference evidence="2 3" key="1">
    <citation type="submission" date="2019-06" db="EMBL/GenBank/DDBJ databases">
        <title>Draft genome of Streptomyces sedi sp. JCM16909.</title>
        <authorList>
            <person name="Klykleung N."/>
            <person name="Tanasupawat S."/>
            <person name="Kudo T."/>
            <person name="Yuki M."/>
            <person name="Ohkuma M."/>
        </authorList>
    </citation>
    <scope>NUCLEOTIDE SEQUENCE [LARGE SCALE GENOMIC DNA]</scope>
    <source>
        <strain evidence="2 3">JCM 16909</strain>
    </source>
</reference>
<evidence type="ECO:0000313" key="2">
    <source>
        <dbReference type="EMBL" id="TNM32258.1"/>
    </source>
</evidence>
<feature type="compositionally biased region" description="Basic residues" evidence="1">
    <location>
        <begin position="1"/>
        <end position="10"/>
    </location>
</feature>
<dbReference type="OrthoDB" id="3351204at2"/>